<evidence type="ECO:0000313" key="2">
    <source>
        <dbReference type="EMBL" id="CAB3885456.1"/>
    </source>
</evidence>
<name>A0A6S7E089_9BURK</name>
<reference evidence="2 3" key="1">
    <citation type="submission" date="2020-04" db="EMBL/GenBank/DDBJ databases">
        <authorList>
            <person name="De Canck E."/>
        </authorList>
    </citation>
    <scope>NUCLEOTIDE SEQUENCE [LARGE SCALE GENOMIC DNA]</scope>
    <source>
        <strain evidence="2 3">LMG 3328</strain>
    </source>
</reference>
<evidence type="ECO:0000313" key="3">
    <source>
        <dbReference type="Proteomes" id="UP000494122"/>
    </source>
</evidence>
<keyword evidence="1" id="KW-0472">Membrane</keyword>
<dbReference type="PANTHER" id="PTHR37314:SF5">
    <property type="entry name" value="SLR0142 PROTEIN"/>
    <property type="match status" value="1"/>
</dbReference>
<dbReference type="Proteomes" id="UP000494122">
    <property type="component" value="Unassembled WGS sequence"/>
</dbReference>
<dbReference type="Pfam" id="PF06912">
    <property type="entry name" value="DUF1275"/>
    <property type="match status" value="1"/>
</dbReference>
<sequence>MPAPATAAPPAAPAGERLPLLLSLNAGYVDTLGFIALHGLFSAHVTGNFVTIGYALGNGASGAWTKLAALPMFCLGVFLARLYGQARRDARKPAFMRLLTAKTLLLCVAAALALALGPFPMGDSWGLFATGMTLVLAMSIQNAVHRVHLGAAPPSTLMTGTTTQIMLDLADAARGQADEAVKRRMGRMGRAVLAFAIGCGAAALLHVSIGLWAFVLPPLVSLAGQALARSYPG</sequence>
<feature type="transmembrane region" description="Helical" evidence="1">
    <location>
        <begin position="192"/>
        <end position="215"/>
    </location>
</feature>
<feature type="transmembrane region" description="Helical" evidence="1">
    <location>
        <begin position="95"/>
        <end position="119"/>
    </location>
</feature>
<evidence type="ECO:0000256" key="1">
    <source>
        <dbReference type="SAM" id="Phobius"/>
    </source>
</evidence>
<accession>A0A6S7E089</accession>
<dbReference type="RefSeq" id="WP_198513036.1">
    <property type="nucleotide sequence ID" value="NZ_CADILE010000010.1"/>
</dbReference>
<evidence type="ECO:0008006" key="4">
    <source>
        <dbReference type="Google" id="ProtNLM"/>
    </source>
</evidence>
<dbReference type="EMBL" id="CADILE010000010">
    <property type="protein sequence ID" value="CAB3885456.1"/>
    <property type="molecule type" value="Genomic_DNA"/>
</dbReference>
<organism evidence="2 3">
    <name type="scientific">Achromobacter ruhlandii</name>
    <dbReference type="NCBI Taxonomy" id="72557"/>
    <lineage>
        <taxon>Bacteria</taxon>
        <taxon>Pseudomonadati</taxon>
        <taxon>Pseudomonadota</taxon>
        <taxon>Betaproteobacteria</taxon>
        <taxon>Burkholderiales</taxon>
        <taxon>Alcaligenaceae</taxon>
        <taxon>Achromobacter</taxon>
    </lineage>
</organism>
<keyword evidence="1" id="KW-0812">Transmembrane</keyword>
<feature type="transmembrane region" description="Helical" evidence="1">
    <location>
        <begin position="125"/>
        <end position="144"/>
    </location>
</feature>
<feature type="transmembrane region" description="Helical" evidence="1">
    <location>
        <begin position="63"/>
        <end position="83"/>
    </location>
</feature>
<keyword evidence="1" id="KW-1133">Transmembrane helix</keyword>
<dbReference type="PANTHER" id="PTHR37314">
    <property type="entry name" value="SLR0142 PROTEIN"/>
    <property type="match status" value="1"/>
</dbReference>
<protein>
    <recommendedName>
        <fullName evidence="4">DUF1275 domain-containing protein</fullName>
    </recommendedName>
</protein>
<proteinExistence type="predicted"/>
<gene>
    <name evidence="2" type="ORF">LMG3328_03511</name>
</gene>
<dbReference type="AlphaFoldDB" id="A0A6S7E089"/>
<dbReference type="InterPro" id="IPR010699">
    <property type="entry name" value="DUF1275"/>
</dbReference>